<keyword evidence="11" id="KW-0966">Cell projection</keyword>
<reference evidence="11 12" key="1">
    <citation type="submission" date="2017-02" db="EMBL/GenBank/DDBJ databases">
        <authorList>
            <person name="Peterson S.W."/>
        </authorList>
    </citation>
    <scope>NUCLEOTIDE SEQUENCE [LARGE SCALE GENOMIC DNA]</scope>
    <source>
        <strain evidence="11 12">DSM 18034</strain>
    </source>
</reference>
<evidence type="ECO:0000256" key="3">
    <source>
        <dbReference type="ARBA" id="ARBA00021717"/>
    </source>
</evidence>
<evidence type="ECO:0000256" key="8">
    <source>
        <dbReference type="ARBA" id="ARBA00023143"/>
    </source>
</evidence>
<dbReference type="GO" id="GO:0044780">
    <property type="term" value="P:bacterial-type flagellum assembly"/>
    <property type="evidence" value="ECO:0007669"/>
    <property type="project" value="UniProtKB-UniRule"/>
</dbReference>
<evidence type="ECO:0000256" key="2">
    <source>
        <dbReference type="ARBA" id="ARBA00009772"/>
    </source>
</evidence>
<evidence type="ECO:0000256" key="5">
    <source>
        <dbReference type="ARBA" id="ARBA00022692"/>
    </source>
</evidence>
<evidence type="ECO:0000313" key="12">
    <source>
        <dbReference type="Proteomes" id="UP000189733"/>
    </source>
</evidence>
<keyword evidence="11" id="KW-0282">Flagellum</keyword>
<keyword evidence="7 10" id="KW-0472">Membrane</keyword>
<evidence type="ECO:0000256" key="6">
    <source>
        <dbReference type="ARBA" id="ARBA00022989"/>
    </source>
</evidence>
<dbReference type="Pfam" id="PF01311">
    <property type="entry name" value="Bac_export_1"/>
    <property type="match status" value="1"/>
</dbReference>
<comment type="similarity">
    <text evidence="2 10">Belongs to the FliR/MopE/SpaR family.</text>
</comment>
<feature type="transmembrane region" description="Helical" evidence="10">
    <location>
        <begin position="128"/>
        <end position="147"/>
    </location>
</feature>
<organism evidence="11 12">
    <name type="scientific">Desulfobaculum bizertense DSM 18034</name>
    <dbReference type="NCBI Taxonomy" id="1121442"/>
    <lineage>
        <taxon>Bacteria</taxon>
        <taxon>Pseudomonadati</taxon>
        <taxon>Thermodesulfobacteriota</taxon>
        <taxon>Desulfovibrionia</taxon>
        <taxon>Desulfovibrionales</taxon>
        <taxon>Desulfovibrionaceae</taxon>
        <taxon>Desulfobaculum</taxon>
    </lineage>
</organism>
<proteinExistence type="inferred from homology"/>
<dbReference type="InterPro" id="IPR002010">
    <property type="entry name" value="T3SS_IM_R"/>
</dbReference>
<gene>
    <name evidence="11" type="ORF">SAMN02745702_01774</name>
</gene>
<dbReference type="PRINTS" id="PR00953">
    <property type="entry name" value="TYPE3IMRPROT"/>
</dbReference>
<keyword evidence="5 10" id="KW-0812">Transmembrane</keyword>
<dbReference type="PANTHER" id="PTHR30065:SF1">
    <property type="entry name" value="SURFACE PRESENTATION OF ANTIGENS PROTEIN SPAR"/>
    <property type="match status" value="1"/>
</dbReference>
<comment type="function">
    <text evidence="1 10">Role in flagellar biosynthesis.</text>
</comment>
<evidence type="ECO:0000256" key="1">
    <source>
        <dbReference type="ARBA" id="ARBA00002578"/>
    </source>
</evidence>
<dbReference type="EMBL" id="FUYA01000005">
    <property type="protein sequence ID" value="SKA73038.1"/>
    <property type="molecule type" value="Genomic_DNA"/>
</dbReference>
<name>A0A1T4W7M0_9BACT</name>
<dbReference type="InterPro" id="IPR006303">
    <property type="entry name" value="FliR"/>
</dbReference>
<keyword evidence="4 10" id="KW-1003">Cell membrane</keyword>
<dbReference type="NCBIfam" id="TIGR01400">
    <property type="entry name" value="fliR"/>
    <property type="match status" value="1"/>
</dbReference>
<keyword evidence="6 10" id="KW-1133">Transmembrane helix</keyword>
<keyword evidence="8 10" id="KW-0975">Bacterial flagellum</keyword>
<keyword evidence="11" id="KW-0969">Cilium</keyword>
<evidence type="ECO:0000256" key="4">
    <source>
        <dbReference type="ARBA" id="ARBA00022475"/>
    </source>
</evidence>
<evidence type="ECO:0000256" key="10">
    <source>
        <dbReference type="RuleBase" id="RU362071"/>
    </source>
</evidence>
<feature type="transmembrane region" description="Helical" evidence="10">
    <location>
        <begin position="12"/>
        <end position="32"/>
    </location>
</feature>
<comment type="caution">
    <text evidence="10">Lacks conserved residue(s) required for the propagation of feature annotation.</text>
</comment>
<dbReference type="RefSeq" id="WP_078685201.1">
    <property type="nucleotide sequence ID" value="NZ_FUYA01000005.1"/>
</dbReference>
<dbReference type="OrthoDB" id="9797790at2"/>
<dbReference type="GO" id="GO:0009425">
    <property type="term" value="C:bacterial-type flagellum basal body"/>
    <property type="evidence" value="ECO:0007669"/>
    <property type="project" value="UniProtKB-SubCell"/>
</dbReference>
<dbReference type="PANTHER" id="PTHR30065">
    <property type="entry name" value="FLAGELLAR BIOSYNTHETIC PROTEIN FLIR"/>
    <property type="match status" value="1"/>
</dbReference>
<feature type="transmembrane region" description="Helical" evidence="10">
    <location>
        <begin position="213"/>
        <end position="236"/>
    </location>
</feature>
<dbReference type="AlphaFoldDB" id="A0A1T4W7M0"/>
<evidence type="ECO:0000256" key="7">
    <source>
        <dbReference type="ARBA" id="ARBA00023136"/>
    </source>
</evidence>
<dbReference type="Proteomes" id="UP000189733">
    <property type="component" value="Unassembled WGS sequence"/>
</dbReference>
<feature type="transmembrane region" description="Helical" evidence="10">
    <location>
        <begin position="179"/>
        <end position="201"/>
    </location>
</feature>
<dbReference type="STRING" id="1121442.SAMN02745702_01774"/>
<evidence type="ECO:0000313" key="11">
    <source>
        <dbReference type="EMBL" id="SKA73038.1"/>
    </source>
</evidence>
<sequence>MQIFGLNPEHILSFFLTLFRISLILFVLPFFGGKSIPNMVKFSLCLVLSWALWPHLSFSGILFPKNLWEIAIMIGGELVIGLTMRLVVDFLFAAVQMGGQIIGFQMGFSMINIADPLTGASEIITSHFLYMTTLLTFLALNGHLYLIRGLADSFALIPPGSLFLQPELATGMLKLAGNIFVMAIRIAAPVMAALFMVDLALALVGRAAPQMHVLILGFPIKIAVGFFFMGILFTYLSRHVEEFISTMGPAFTTLFQLMQH</sequence>
<evidence type="ECO:0000256" key="9">
    <source>
        <dbReference type="NCBIfam" id="TIGR01400"/>
    </source>
</evidence>
<keyword evidence="12" id="KW-1185">Reference proteome</keyword>
<dbReference type="GO" id="GO:0006605">
    <property type="term" value="P:protein targeting"/>
    <property type="evidence" value="ECO:0007669"/>
    <property type="project" value="UniProtKB-UniRule"/>
</dbReference>
<accession>A0A1T4W7M0</accession>
<dbReference type="GO" id="GO:0005886">
    <property type="term" value="C:plasma membrane"/>
    <property type="evidence" value="ECO:0007669"/>
    <property type="project" value="UniProtKB-SubCell"/>
</dbReference>
<protein>
    <recommendedName>
        <fullName evidence="3 9">Flagellar biosynthetic protein FliR</fullName>
    </recommendedName>
</protein>
<comment type="subcellular location">
    <subcellularLocation>
        <location evidence="10">Cell membrane</location>
        <topology evidence="10">Multi-pass membrane protein</topology>
    </subcellularLocation>
    <subcellularLocation>
        <location evidence="10">Bacterial flagellum basal body</location>
    </subcellularLocation>
</comment>